<organism evidence="8 9">
    <name type="scientific">Microcoleus anatoxicus PTRS2</name>
    <dbReference type="NCBI Taxonomy" id="2705321"/>
    <lineage>
        <taxon>Bacteria</taxon>
        <taxon>Bacillati</taxon>
        <taxon>Cyanobacteriota</taxon>
        <taxon>Cyanophyceae</taxon>
        <taxon>Oscillatoriophycideae</taxon>
        <taxon>Oscillatoriales</taxon>
        <taxon>Microcoleaceae</taxon>
        <taxon>Microcoleus</taxon>
        <taxon>Microcoleus anatoxicus</taxon>
    </lineage>
</organism>
<name>A0ABU8YGH5_9CYAN</name>
<keyword evidence="3" id="KW-0597">Phosphoprotein</keyword>
<dbReference type="InterPro" id="IPR003661">
    <property type="entry name" value="HisK_dim/P_dom"/>
</dbReference>
<dbReference type="SUPFAM" id="SSF55781">
    <property type="entry name" value="GAF domain-like"/>
    <property type="match status" value="2"/>
</dbReference>
<keyword evidence="8" id="KW-0067">ATP-binding</keyword>
<evidence type="ECO:0000259" key="7">
    <source>
        <dbReference type="PROSITE" id="PS50109"/>
    </source>
</evidence>
<dbReference type="Gene3D" id="3.30.450.40">
    <property type="match status" value="1"/>
</dbReference>
<dbReference type="GO" id="GO:0005524">
    <property type="term" value="F:ATP binding"/>
    <property type="evidence" value="ECO:0007669"/>
    <property type="project" value="UniProtKB-KW"/>
</dbReference>
<feature type="domain" description="Histidine kinase" evidence="7">
    <location>
        <begin position="312"/>
        <end position="537"/>
    </location>
</feature>
<evidence type="ECO:0000256" key="5">
    <source>
        <dbReference type="ARBA" id="ARBA00023012"/>
    </source>
</evidence>
<dbReference type="Gene3D" id="1.10.287.130">
    <property type="match status" value="1"/>
</dbReference>
<dbReference type="Gene3D" id="3.30.565.10">
    <property type="entry name" value="Histidine kinase-like ATPase, C-terminal domain"/>
    <property type="match status" value="1"/>
</dbReference>
<feature type="compositionally biased region" description="Polar residues" evidence="6">
    <location>
        <begin position="125"/>
        <end position="139"/>
    </location>
</feature>
<sequence>TAQPQEWSATSRQCLELASDAIANAISHIQKTQEIAHLNQKLEEQAKYKKLLDSVIKEIEKNAEIDLILQQVIASTSQSLEVDRVQILSLKYTKPVLEISSLHLPSPTTIALVCEYEEQKVEKPPTSQTESSPKNSTEPTKNKYKTTNNKTKITNSISKNIGNFSISESSLCQSAFHSAPQSFALADAGEIINQEQQKSVEILKLQDTRSLVLVPLIGARKQETVLGFLLLQHSEPRTWQIAELEVLESIATQVTRAILEFETFQELQTQLECRNTQLANSLDVQEKLHEESTNQLEQIRKLRLIQDEFLSVVSHELRTPLTIMKLAIMMLKQADQPLQSRIKYLDILEQQCSKETDLVSDLLALKQLDAQQDPMFIVPVSLKSLIQDLAEDFEQKWTSKGLTLAQDFSKPLPRLETDKDSLHRILLELLTNAGKYSAAGTEVTLEISQASGSIVMKLSNFGGGISAADLPHIFEKFRRGTGITQQAIPGTGLGLALVKCLVQHLNGTIEVSSSPSEILENDPLWRTSFTLNLPQFPGGRYS</sequence>
<protein>
    <recommendedName>
        <fullName evidence="2">histidine kinase</fullName>
        <ecNumber evidence="2">2.7.13.3</ecNumber>
    </recommendedName>
</protein>
<dbReference type="InterPro" id="IPR029016">
    <property type="entry name" value="GAF-like_dom_sf"/>
</dbReference>
<feature type="region of interest" description="Disordered" evidence="6">
    <location>
        <begin position="121"/>
        <end position="148"/>
    </location>
</feature>
<gene>
    <name evidence="8" type="ORF">WMG39_01210</name>
</gene>
<dbReference type="Proteomes" id="UP001384579">
    <property type="component" value="Unassembled WGS sequence"/>
</dbReference>
<evidence type="ECO:0000256" key="2">
    <source>
        <dbReference type="ARBA" id="ARBA00012438"/>
    </source>
</evidence>
<feature type="non-terminal residue" evidence="8">
    <location>
        <position position="1"/>
    </location>
</feature>
<dbReference type="InterPro" id="IPR036890">
    <property type="entry name" value="HATPase_C_sf"/>
</dbReference>
<proteinExistence type="predicted"/>
<accession>A0ABU8YGH5</accession>
<evidence type="ECO:0000313" key="8">
    <source>
        <dbReference type="EMBL" id="MEK0183461.1"/>
    </source>
</evidence>
<dbReference type="CDD" id="cd00082">
    <property type="entry name" value="HisKA"/>
    <property type="match status" value="1"/>
</dbReference>
<dbReference type="PRINTS" id="PR00344">
    <property type="entry name" value="BCTRLSENSOR"/>
</dbReference>
<keyword evidence="4" id="KW-0808">Transferase</keyword>
<evidence type="ECO:0000256" key="6">
    <source>
        <dbReference type="SAM" id="MobiDB-lite"/>
    </source>
</evidence>
<dbReference type="Pfam" id="PF02518">
    <property type="entry name" value="HATPase_c"/>
    <property type="match status" value="1"/>
</dbReference>
<reference evidence="8 9" key="1">
    <citation type="journal article" date="2020" name="Harmful Algae">
        <title>Molecular and morphological characterization of a novel dihydroanatoxin-a producing Microcoleus species (cyanobacteria) from the Russian River, California, USA.</title>
        <authorList>
            <person name="Conklin K.Y."/>
            <person name="Stancheva R."/>
            <person name="Otten T.G."/>
            <person name="Fadness R."/>
            <person name="Boyer G.L."/>
            <person name="Read B."/>
            <person name="Zhang X."/>
            <person name="Sheath R.G."/>
        </authorList>
    </citation>
    <scope>NUCLEOTIDE SEQUENCE [LARGE SCALE GENOMIC DNA]</scope>
    <source>
        <strain evidence="8 9">PTRS2</strain>
    </source>
</reference>
<dbReference type="PANTHER" id="PTHR43547:SF2">
    <property type="entry name" value="HYBRID SIGNAL TRANSDUCTION HISTIDINE KINASE C"/>
    <property type="match status" value="1"/>
</dbReference>
<dbReference type="SUPFAM" id="SSF55874">
    <property type="entry name" value="ATPase domain of HSP90 chaperone/DNA topoisomerase II/histidine kinase"/>
    <property type="match status" value="1"/>
</dbReference>
<keyword evidence="5" id="KW-0902">Two-component regulatory system</keyword>
<dbReference type="InterPro" id="IPR003594">
    <property type="entry name" value="HATPase_dom"/>
</dbReference>
<dbReference type="SMART" id="SM00065">
    <property type="entry name" value="GAF"/>
    <property type="match status" value="1"/>
</dbReference>
<dbReference type="PROSITE" id="PS50109">
    <property type="entry name" value="HIS_KIN"/>
    <property type="match status" value="1"/>
</dbReference>
<dbReference type="InterPro" id="IPR004358">
    <property type="entry name" value="Sig_transdc_His_kin-like_C"/>
</dbReference>
<dbReference type="SUPFAM" id="SSF47384">
    <property type="entry name" value="Homodimeric domain of signal transducing histidine kinase"/>
    <property type="match status" value="1"/>
</dbReference>
<dbReference type="SMART" id="SM00388">
    <property type="entry name" value="HisKA"/>
    <property type="match status" value="1"/>
</dbReference>
<keyword evidence="8" id="KW-0547">Nucleotide-binding</keyword>
<evidence type="ECO:0000256" key="4">
    <source>
        <dbReference type="ARBA" id="ARBA00022777"/>
    </source>
</evidence>
<dbReference type="EMBL" id="JBBLXS010000008">
    <property type="protein sequence ID" value="MEK0183461.1"/>
    <property type="molecule type" value="Genomic_DNA"/>
</dbReference>
<evidence type="ECO:0000313" key="9">
    <source>
        <dbReference type="Proteomes" id="UP001384579"/>
    </source>
</evidence>
<dbReference type="EC" id="2.7.13.3" evidence="2"/>
<dbReference type="SMART" id="SM00387">
    <property type="entry name" value="HATPase_c"/>
    <property type="match status" value="1"/>
</dbReference>
<dbReference type="InterPro" id="IPR003018">
    <property type="entry name" value="GAF"/>
</dbReference>
<keyword evidence="9" id="KW-1185">Reference proteome</keyword>
<dbReference type="Pfam" id="PF00512">
    <property type="entry name" value="HisKA"/>
    <property type="match status" value="1"/>
</dbReference>
<dbReference type="PANTHER" id="PTHR43547">
    <property type="entry name" value="TWO-COMPONENT HISTIDINE KINASE"/>
    <property type="match status" value="1"/>
</dbReference>
<comment type="catalytic activity">
    <reaction evidence="1">
        <text>ATP + protein L-histidine = ADP + protein N-phospho-L-histidine.</text>
        <dbReference type="EC" id="2.7.13.3"/>
    </reaction>
</comment>
<dbReference type="RefSeq" id="WP_340541197.1">
    <property type="nucleotide sequence ID" value="NZ_JBBLXS010000008.1"/>
</dbReference>
<dbReference type="Pfam" id="PF01590">
    <property type="entry name" value="GAF"/>
    <property type="match status" value="1"/>
</dbReference>
<evidence type="ECO:0000256" key="3">
    <source>
        <dbReference type="ARBA" id="ARBA00022553"/>
    </source>
</evidence>
<comment type="caution">
    <text evidence="8">The sequence shown here is derived from an EMBL/GenBank/DDBJ whole genome shotgun (WGS) entry which is preliminary data.</text>
</comment>
<dbReference type="InterPro" id="IPR036097">
    <property type="entry name" value="HisK_dim/P_sf"/>
</dbReference>
<dbReference type="InterPro" id="IPR005467">
    <property type="entry name" value="His_kinase_dom"/>
</dbReference>
<keyword evidence="4" id="KW-0418">Kinase</keyword>
<evidence type="ECO:0000256" key="1">
    <source>
        <dbReference type="ARBA" id="ARBA00000085"/>
    </source>
</evidence>